<proteinExistence type="predicted"/>
<name>A0A3G5AKL9_9VIRU</name>
<dbReference type="EMBL" id="MK072507">
    <property type="protein sequence ID" value="AYV86469.1"/>
    <property type="molecule type" value="Genomic_DNA"/>
</dbReference>
<accession>A0A3G5AKL9</accession>
<reference evidence="1" key="1">
    <citation type="submission" date="2018-10" db="EMBL/GenBank/DDBJ databases">
        <title>Hidden diversity of soil giant viruses.</title>
        <authorList>
            <person name="Schulz F."/>
            <person name="Alteio L."/>
            <person name="Goudeau D."/>
            <person name="Ryan E.M."/>
            <person name="Malmstrom R.R."/>
            <person name="Blanchard J."/>
            <person name="Woyke T."/>
        </authorList>
    </citation>
    <scope>NUCLEOTIDE SEQUENCE</scope>
    <source>
        <strain evidence="1">SYV1</strain>
    </source>
</reference>
<gene>
    <name evidence="1" type="ORF">Sylvanvirus1_65</name>
</gene>
<protein>
    <submittedName>
        <fullName evidence="1">Uncharacterized protein</fullName>
    </submittedName>
</protein>
<evidence type="ECO:0000313" key="1">
    <source>
        <dbReference type="EMBL" id="AYV86469.1"/>
    </source>
</evidence>
<sequence length="135" mass="15667">MKAEQIIQGERQGMILEIADLKIKNKALTEKVKILEQTLIWKQTMIDEGIYRANKMAECEIERLYTSTSMNAVEIARFHFMEGKDQISKILLSSDLFQHFNNINSLSRDGIMNIIFEYGLWDVTKPLKSPQKQSI</sequence>
<organism evidence="1">
    <name type="scientific">Sylvanvirus sp</name>
    <dbReference type="NCBI Taxonomy" id="2487774"/>
    <lineage>
        <taxon>Viruses</taxon>
    </lineage>
</organism>